<gene>
    <name evidence="1" type="ORF">RC74_16135</name>
</gene>
<dbReference type="EMBL" id="CP014327">
    <property type="protein sequence ID" value="AML52594.1"/>
    <property type="molecule type" value="Genomic_DNA"/>
</dbReference>
<dbReference type="KEGG" id="hat:RC74_16135"/>
<name>A0A126V2Q0_9RHOB</name>
<organism evidence="1 2">
    <name type="scientific">Falsihalocynthiibacter arcticus</name>
    <dbReference type="NCBI Taxonomy" id="1579316"/>
    <lineage>
        <taxon>Bacteria</taxon>
        <taxon>Pseudomonadati</taxon>
        <taxon>Pseudomonadota</taxon>
        <taxon>Alphaproteobacteria</taxon>
        <taxon>Rhodobacterales</taxon>
        <taxon>Roseobacteraceae</taxon>
        <taxon>Falsihalocynthiibacter</taxon>
    </lineage>
</organism>
<evidence type="ECO:0000313" key="1">
    <source>
        <dbReference type="EMBL" id="AML52594.1"/>
    </source>
</evidence>
<proteinExistence type="predicted"/>
<evidence type="ECO:0000313" key="2">
    <source>
        <dbReference type="Proteomes" id="UP000070371"/>
    </source>
</evidence>
<dbReference type="AlphaFoldDB" id="A0A126V2Q0"/>
<reference evidence="1 2" key="1">
    <citation type="submission" date="2016-02" db="EMBL/GenBank/DDBJ databases">
        <title>Complete genome sequence of Halocynthiibacter arcticus PAMC 20958t from arctic marine sediment.</title>
        <authorList>
            <person name="Lee Y.M."/>
            <person name="Baek K."/>
            <person name="Lee H.K."/>
            <person name="Shin S.C."/>
        </authorList>
    </citation>
    <scope>NUCLEOTIDE SEQUENCE [LARGE SCALE GENOMIC DNA]</scope>
    <source>
        <strain evidence="1">PAMC 20958</strain>
    </source>
</reference>
<sequence length="71" mass="8103">MVSRENDENVVNPPKKTVMNKTRTSAEFAKVRETASTARSIKRDPITFTAIVRHNEWVKVPTLHINANKNN</sequence>
<protein>
    <submittedName>
        <fullName evidence="1">Uncharacterized protein</fullName>
    </submittedName>
</protein>
<accession>A0A126V2Q0</accession>
<keyword evidence="2" id="KW-1185">Reference proteome</keyword>
<dbReference type="Proteomes" id="UP000070371">
    <property type="component" value="Chromosome"/>
</dbReference>